<dbReference type="InterPro" id="IPR019587">
    <property type="entry name" value="Polyketide_cyclase/dehydratase"/>
</dbReference>
<dbReference type="EMBL" id="FMTS01000006">
    <property type="protein sequence ID" value="SCW76822.1"/>
    <property type="molecule type" value="Genomic_DNA"/>
</dbReference>
<reference evidence="2" key="1">
    <citation type="submission" date="2016-10" db="EMBL/GenBank/DDBJ databases">
        <authorList>
            <person name="Varghese N."/>
            <person name="Submissions S."/>
        </authorList>
    </citation>
    <scope>NUCLEOTIDE SEQUENCE [LARGE SCALE GENOMIC DNA]</scope>
    <source>
        <strain evidence="2">CGMCC 1.3431</strain>
    </source>
</reference>
<dbReference type="Proteomes" id="UP000199150">
    <property type="component" value="Unassembled WGS sequence"/>
</dbReference>
<dbReference type="OrthoDB" id="9807923at2"/>
<dbReference type="InterPro" id="IPR023393">
    <property type="entry name" value="START-like_dom_sf"/>
</dbReference>
<gene>
    <name evidence="1" type="ORF">SAMN02927928_3306</name>
</gene>
<keyword evidence="2" id="KW-1185">Reference proteome</keyword>
<evidence type="ECO:0000313" key="1">
    <source>
        <dbReference type="EMBL" id="SCW76822.1"/>
    </source>
</evidence>
<proteinExistence type="predicted"/>
<dbReference type="STRING" id="260084.SAMN02927928_3306"/>
<dbReference type="SUPFAM" id="SSF55961">
    <property type="entry name" value="Bet v1-like"/>
    <property type="match status" value="1"/>
</dbReference>
<dbReference type="Gene3D" id="3.30.530.20">
    <property type="match status" value="1"/>
</dbReference>
<evidence type="ECO:0000313" key="2">
    <source>
        <dbReference type="Proteomes" id="UP000199150"/>
    </source>
</evidence>
<organism evidence="1 2">
    <name type="scientific">Asticcacaulis taihuensis</name>
    <dbReference type="NCBI Taxonomy" id="260084"/>
    <lineage>
        <taxon>Bacteria</taxon>
        <taxon>Pseudomonadati</taxon>
        <taxon>Pseudomonadota</taxon>
        <taxon>Alphaproteobacteria</taxon>
        <taxon>Caulobacterales</taxon>
        <taxon>Caulobacteraceae</taxon>
        <taxon>Asticcacaulis</taxon>
    </lineage>
</organism>
<accession>A0A1G4T5T5</accession>
<dbReference type="AlphaFoldDB" id="A0A1G4T5T5"/>
<sequence>MIMLIVILVLAALFTFLFVVISKPNNFRMQRSITIKAPAGIVYGHIADFRKWKDWSPWEQLDPSLKRTFSGETSGVGAVYDWDSNGRAGKGRMTIREAAPEHRLLINLDFIKPIPATNSAEFLLQPSGDSTIVTWAMFGPSPFMSKLMGTLMNMDNLIGKDFERGLENLKRLSEQEAA</sequence>
<dbReference type="RefSeq" id="WP_090650133.1">
    <property type="nucleotide sequence ID" value="NZ_CBCRYE010000010.1"/>
</dbReference>
<name>A0A1G4T5T5_9CAUL</name>
<dbReference type="CDD" id="cd07818">
    <property type="entry name" value="SRPBCC_1"/>
    <property type="match status" value="1"/>
</dbReference>
<protein>
    <submittedName>
        <fullName evidence="1">Polyketide cyclase / dehydrase and lipid transport</fullName>
    </submittedName>
</protein>
<dbReference type="Pfam" id="PF10604">
    <property type="entry name" value="Polyketide_cyc2"/>
    <property type="match status" value="1"/>
</dbReference>